<protein>
    <submittedName>
        <fullName evidence="2">Putative methyltransferase</fullName>
    </submittedName>
</protein>
<name>A0A1V6N3X2_METAZ</name>
<dbReference type="EMBL" id="JXMW01000004">
    <property type="protein sequence ID" value="OQD59283.1"/>
    <property type="molecule type" value="Genomic_DNA"/>
</dbReference>
<reference evidence="2 3" key="1">
    <citation type="submission" date="2014-12" db="EMBL/GenBank/DDBJ databases">
        <title>Genome sequence of Methanobrevibacter arboriphilicus DH1, DSM1125.</title>
        <authorList>
            <person name="Poehlein A."/>
            <person name="Thauer R.K."/>
            <person name="Seedorf H."/>
            <person name="Daniel R."/>
        </authorList>
    </citation>
    <scope>NUCLEOTIDE SEQUENCE [LARGE SCALE GENOMIC DNA]</scope>
    <source>
        <strain evidence="2 3">DH1</strain>
    </source>
</reference>
<proteinExistence type="predicted"/>
<feature type="domain" description="Methyltransferase" evidence="1">
    <location>
        <begin position="43"/>
        <end position="164"/>
    </location>
</feature>
<comment type="caution">
    <text evidence="2">The sequence shown here is derived from an EMBL/GenBank/DDBJ whole genome shotgun (WGS) entry which is preliminary data.</text>
</comment>
<sequence length="210" mass="23814">MDKKLIINARKPKGELGSQMIERMNESHEKLARWGVSHLNVENNDVVLDIGCGGGVNVKRFSEMAPNGKVYGLDYSEISVEKSEHFNKTAIKEGKVEIIQGSVSKLPFEDETFNIVTGFETVYFWPDFIEDLKEVNRVLKKDGKIFICNEAAGEEHILEKMSDYIDLLDMKIYSENDLKSALNDSNFIDINIFKKNEGNNWICAIATKKG</sequence>
<dbReference type="InterPro" id="IPR025714">
    <property type="entry name" value="Methyltranfer_dom"/>
</dbReference>
<keyword evidence="2" id="KW-0808">Transferase</keyword>
<gene>
    <name evidence="2" type="ORF">MBBAR_4c00080</name>
</gene>
<accession>A0A1V6N3X2</accession>
<dbReference type="PANTHER" id="PTHR44068">
    <property type="entry name" value="ZGC:194242"/>
    <property type="match status" value="1"/>
</dbReference>
<evidence type="ECO:0000313" key="3">
    <source>
        <dbReference type="Proteomes" id="UP000191661"/>
    </source>
</evidence>
<dbReference type="CDD" id="cd02440">
    <property type="entry name" value="AdoMet_MTases"/>
    <property type="match status" value="1"/>
</dbReference>
<dbReference type="AlphaFoldDB" id="A0A1V6N3X2"/>
<dbReference type="Gene3D" id="3.40.50.150">
    <property type="entry name" value="Vaccinia Virus protein VP39"/>
    <property type="match status" value="1"/>
</dbReference>
<dbReference type="OrthoDB" id="1018at2157"/>
<dbReference type="Pfam" id="PF13847">
    <property type="entry name" value="Methyltransf_31"/>
    <property type="match status" value="1"/>
</dbReference>
<evidence type="ECO:0000313" key="2">
    <source>
        <dbReference type="EMBL" id="OQD59283.1"/>
    </source>
</evidence>
<dbReference type="SUPFAM" id="SSF53335">
    <property type="entry name" value="S-adenosyl-L-methionine-dependent methyltransferases"/>
    <property type="match status" value="1"/>
</dbReference>
<dbReference type="InterPro" id="IPR050447">
    <property type="entry name" value="Erg6_SMT_methyltransf"/>
</dbReference>
<organism evidence="2 3">
    <name type="scientific">Methanobrevibacter arboriphilus JCM 13429 = DSM 1125</name>
    <dbReference type="NCBI Taxonomy" id="1300164"/>
    <lineage>
        <taxon>Archaea</taxon>
        <taxon>Methanobacteriati</taxon>
        <taxon>Methanobacteriota</taxon>
        <taxon>Methanomada group</taxon>
        <taxon>Methanobacteria</taxon>
        <taxon>Methanobacteriales</taxon>
        <taxon>Methanobacteriaceae</taxon>
        <taxon>Methanobrevibacter</taxon>
    </lineage>
</organism>
<keyword evidence="2" id="KW-0489">Methyltransferase</keyword>
<dbReference type="RefSeq" id="WP_080459787.1">
    <property type="nucleotide sequence ID" value="NZ_JXMW01000004.1"/>
</dbReference>
<dbReference type="Proteomes" id="UP000191661">
    <property type="component" value="Unassembled WGS sequence"/>
</dbReference>
<dbReference type="PANTHER" id="PTHR44068:SF11">
    <property type="entry name" value="GERANYL DIPHOSPHATE 2-C-METHYLTRANSFERASE"/>
    <property type="match status" value="1"/>
</dbReference>
<dbReference type="GO" id="GO:0008168">
    <property type="term" value="F:methyltransferase activity"/>
    <property type="evidence" value="ECO:0007669"/>
    <property type="project" value="UniProtKB-KW"/>
</dbReference>
<dbReference type="InterPro" id="IPR029063">
    <property type="entry name" value="SAM-dependent_MTases_sf"/>
</dbReference>
<evidence type="ECO:0000259" key="1">
    <source>
        <dbReference type="Pfam" id="PF13847"/>
    </source>
</evidence>
<dbReference type="GO" id="GO:0032259">
    <property type="term" value="P:methylation"/>
    <property type="evidence" value="ECO:0007669"/>
    <property type="project" value="UniProtKB-KW"/>
</dbReference>
<keyword evidence="3" id="KW-1185">Reference proteome</keyword>